<feature type="region of interest" description="Disordered" evidence="1">
    <location>
        <begin position="25"/>
        <end position="47"/>
    </location>
</feature>
<reference evidence="2" key="1">
    <citation type="submission" date="2020-05" db="EMBL/GenBank/DDBJ databases">
        <authorList>
            <person name="Chiriac C."/>
            <person name="Salcher M."/>
            <person name="Ghai R."/>
            <person name="Kavagutti S V."/>
        </authorList>
    </citation>
    <scope>NUCLEOTIDE SEQUENCE</scope>
</reference>
<organism evidence="2">
    <name type="scientific">freshwater metagenome</name>
    <dbReference type="NCBI Taxonomy" id="449393"/>
    <lineage>
        <taxon>unclassified sequences</taxon>
        <taxon>metagenomes</taxon>
        <taxon>ecological metagenomes</taxon>
    </lineage>
</organism>
<accession>A0A6J7LR99</accession>
<proteinExistence type="predicted"/>
<dbReference type="PROSITE" id="PS51257">
    <property type="entry name" value="PROKAR_LIPOPROTEIN"/>
    <property type="match status" value="1"/>
</dbReference>
<gene>
    <name evidence="2" type="ORF">UFOPK3772_03067</name>
</gene>
<feature type="compositionally biased region" description="Polar residues" evidence="1">
    <location>
        <begin position="36"/>
        <end position="47"/>
    </location>
</feature>
<protein>
    <submittedName>
        <fullName evidence="2">Unannotated protein</fullName>
    </submittedName>
</protein>
<evidence type="ECO:0000256" key="1">
    <source>
        <dbReference type="SAM" id="MobiDB-lite"/>
    </source>
</evidence>
<sequence length="218" mass="21532">MRTRLGLLIVGLALVGVGVAGCSSTTSGTSGAVQDDATTSPSGVTAAPASSCSEGGACAIGDIGPGNGIVFYVASTPFTSAAPCGTSCTYLEAQTSDAGLLPYCVGPGATASIPNSNGTAIGAGFQNTMSITATSECSSGAGFTATAPSGGLQDWYLPSLGEGMALYENYVAVGGLEGTYWTSTQANAKQASYVSDTTNTGLTDPKSLDMNVRAIRAF</sequence>
<name>A0A6J7LR99_9ZZZZ</name>
<dbReference type="EMBL" id="CAFBNE010000153">
    <property type="protein sequence ID" value="CAB4968094.1"/>
    <property type="molecule type" value="Genomic_DNA"/>
</dbReference>
<dbReference type="AlphaFoldDB" id="A0A6J7LR99"/>
<evidence type="ECO:0000313" key="2">
    <source>
        <dbReference type="EMBL" id="CAB4968094.1"/>
    </source>
</evidence>